<feature type="non-terminal residue" evidence="1">
    <location>
        <position position="1"/>
    </location>
</feature>
<dbReference type="Gene3D" id="2.120.10.30">
    <property type="entry name" value="TolB, C-terminal domain"/>
    <property type="match status" value="1"/>
</dbReference>
<comment type="caution">
    <text evidence="1">The sequence shown here is derived from an EMBL/GenBank/DDBJ whole genome shotgun (WGS) entry which is preliminary data.</text>
</comment>
<dbReference type="InterPro" id="IPR011042">
    <property type="entry name" value="6-blade_b-propeller_TolB-like"/>
</dbReference>
<protein>
    <submittedName>
        <fullName evidence="1">Uncharacterized protein</fullName>
    </submittedName>
</protein>
<dbReference type="Proteomes" id="UP000663856">
    <property type="component" value="Unassembled WGS sequence"/>
</dbReference>
<gene>
    <name evidence="1" type="ORF">WKI299_LOCUS3717</name>
</gene>
<evidence type="ECO:0000313" key="2">
    <source>
        <dbReference type="Proteomes" id="UP000663856"/>
    </source>
</evidence>
<sequence>RVLQSEECQIEQPNGRYSSNTACDYFSTMNNTNERICGFRWVVCSQLVSCEDSDPTCEPSGHICVNHSRCSNSHPFCYPQSMCSERICSLKTNIPNIPANATWVQDGVTVAGGNGKGNATNQLWNPYGLFVDNDQVVLIADWGNHRVIQWKKNDTNGQVIAGGKGQGNGLNQWHSPTDVLIDKETDSLIICDSNNRRVVL</sequence>
<reference evidence="1" key="1">
    <citation type="submission" date="2021-02" db="EMBL/GenBank/DDBJ databases">
        <authorList>
            <person name="Nowell W R."/>
        </authorList>
    </citation>
    <scope>NUCLEOTIDE SEQUENCE</scope>
</reference>
<dbReference type="SUPFAM" id="SSF101898">
    <property type="entry name" value="NHL repeat"/>
    <property type="match status" value="1"/>
</dbReference>
<accession>A0A816M5Y9</accession>
<organism evidence="1 2">
    <name type="scientific">Rotaria magnacalcarata</name>
    <dbReference type="NCBI Taxonomy" id="392030"/>
    <lineage>
        <taxon>Eukaryota</taxon>
        <taxon>Metazoa</taxon>
        <taxon>Spiralia</taxon>
        <taxon>Gnathifera</taxon>
        <taxon>Rotifera</taxon>
        <taxon>Eurotatoria</taxon>
        <taxon>Bdelloidea</taxon>
        <taxon>Philodinida</taxon>
        <taxon>Philodinidae</taxon>
        <taxon>Rotaria</taxon>
    </lineage>
</organism>
<evidence type="ECO:0000313" key="1">
    <source>
        <dbReference type="EMBL" id="CAF1979702.1"/>
    </source>
</evidence>
<dbReference type="AlphaFoldDB" id="A0A816M5Y9"/>
<proteinExistence type="predicted"/>
<name>A0A816M5Y9_9BILA</name>
<dbReference type="EMBL" id="CAJNRF010000767">
    <property type="protein sequence ID" value="CAF1979702.1"/>
    <property type="molecule type" value="Genomic_DNA"/>
</dbReference>